<dbReference type="EMBL" id="VFLP01000029">
    <property type="protein sequence ID" value="TRX93339.1"/>
    <property type="molecule type" value="Genomic_DNA"/>
</dbReference>
<proteinExistence type="predicted"/>
<gene>
    <name evidence="1" type="ORF">FHL15_005614</name>
</gene>
<reference evidence="2" key="1">
    <citation type="submission" date="2019-06" db="EMBL/GenBank/DDBJ databases">
        <title>Draft genome sequence of the griseofulvin-producing fungus Xylaria cubensis strain G536.</title>
        <authorList>
            <person name="Mead M.E."/>
            <person name="Raja H.A."/>
            <person name="Steenwyk J.L."/>
            <person name="Knowles S.L."/>
            <person name="Oberlies N.H."/>
            <person name="Rokas A."/>
        </authorList>
    </citation>
    <scope>NUCLEOTIDE SEQUENCE [LARGE SCALE GENOMIC DNA]</scope>
    <source>
        <strain evidence="2">G536</strain>
    </source>
</reference>
<protein>
    <submittedName>
        <fullName evidence="1">Uncharacterized protein</fullName>
    </submittedName>
</protein>
<keyword evidence="2" id="KW-1185">Reference proteome</keyword>
<evidence type="ECO:0000313" key="2">
    <source>
        <dbReference type="Proteomes" id="UP000319160"/>
    </source>
</evidence>
<comment type="caution">
    <text evidence="1">The sequence shown here is derived from an EMBL/GenBank/DDBJ whole genome shotgun (WGS) entry which is preliminary data.</text>
</comment>
<name>A0A553HZG8_9PEZI</name>
<accession>A0A553HZG8</accession>
<evidence type="ECO:0000313" key="1">
    <source>
        <dbReference type="EMBL" id="TRX93339.1"/>
    </source>
</evidence>
<dbReference type="Proteomes" id="UP000319160">
    <property type="component" value="Unassembled WGS sequence"/>
</dbReference>
<dbReference type="AlphaFoldDB" id="A0A553HZG8"/>
<sequence>MGTQSRTKGKFKATQCAPIKPWDHWTIGFGPMAVECQCGPLLEKGEQRYRYVGSRHKASDCCEATQAPDRSPSIHQLAGLYDSSSAGQADRATKKGPTPYPYVPFATIRTLVSPNINIEIRNYLSGIYVKQILRSAVVDVLC</sequence>
<organism evidence="1 2">
    <name type="scientific">Xylaria flabelliformis</name>
    <dbReference type="NCBI Taxonomy" id="2512241"/>
    <lineage>
        <taxon>Eukaryota</taxon>
        <taxon>Fungi</taxon>
        <taxon>Dikarya</taxon>
        <taxon>Ascomycota</taxon>
        <taxon>Pezizomycotina</taxon>
        <taxon>Sordariomycetes</taxon>
        <taxon>Xylariomycetidae</taxon>
        <taxon>Xylariales</taxon>
        <taxon>Xylariaceae</taxon>
        <taxon>Xylaria</taxon>
    </lineage>
</organism>